<dbReference type="PROSITE" id="PS00887">
    <property type="entry name" value="ILVD_EDD_2"/>
    <property type="match status" value="1"/>
</dbReference>
<dbReference type="SUPFAM" id="SSF52016">
    <property type="entry name" value="LeuD/IlvD-like"/>
    <property type="match status" value="1"/>
</dbReference>
<dbReference type="Pfam" id="PF00920">
    <property type="entry name" value="ILVD_EDD_N"/>
    <property type="match status" value="1"/>
</dbReference>
<feature type="domain" description="Dihydroxy-acid/6-phosphogluconate dehydratase N-terminal" evidence="13">
    <location>
        <begin position="82"/>
        <end position="392"/>
    </location>
</feature>
<evidence type="ECO:0000256" key="10">
    <source>
        <dbReference type="ARBA" id="ARBA00023304"/>
    </source>
</evidence>
<evidence type="ECO:0000256" key="6">
    <source>
        <dbReference type="ARBA" id="ARBA00023014"/>
    </source>
</evidence>
<keyword evidence="5 11" id="KW-0408">Iron</keyword>
<accession>A0A542DYN1</accession>
<comment type="pathway">
    <text evidence="11">Carbohydrate metabolism; Entner-Doudoroff pathway.</text>
</comment>
<evidence type="ECO:0000259" key="14">
    <source>
        <dbReference type="Pfam" id="PF24877"/>
    </source>
</evidence>
<proteinExistence type="inferred from homology"/>
<dbReference type="GO" id="GO:0005829">
    <property type="term" value="C:cytosol"/>
    <property type="evidence" value="ECO:0007669"/>
    <property type="project" value="TreeGrafter"/>
</dbReference>
<evidence type="ECO:0000256" key="7">
    <source>
        <dbReference type="ARBA" id="ARBA00023064"/>
    </source>
</evidence>
<dbReference type="EMBL" id="VFMN01000001">
    <property type="protein sequence ID" value="TQJ08205.1"/>
    <property type="molecule type" value="Genomic_DNA"/>
</dbReference>
<keyword evidence="3" id="KW-0001">2Fe-2S</keyword>
<dbReference type="GO" id="GO:0051537">
    <property type="term" value="F:2 iron, 2 sulfur cluster binding"/>
    <property type="evidence" value="ECO:0007669"/>
    <property type="project" value="UniProtKB-KW"/>
</dbReference>
<evidence type="ECO:0000256" key="11">
    <source>
        <dbReference type="HAMAP-Rule" id="MF_02094"/>
    </source>
</evidence>
<comment type="cofactor">
    <cofactor evidence="11">
        <name>[4Fe-4S] cluster</name>
        <dbReference type="ChEBI" id="CHEBI:49883"/>
    </cofactor>
    <text evidence="11">Binds 1 [4Fe-4S] cluster.</text>
</comment>
<keyword evidence="7 11" id="KW-0311">Gluconate utilization</keyword>
<dbReference type="GO" id="GO:0009082">
    <property type="term" value="P:branched-chain amino acid biosynthetic process"/>
    <property type="evidence" value="ECO:0007669"/>
    <property type="project" value="UniProtKB-KW"/>
</dbReference>
<dbReference type="PROSITE" id="PS00886">
    <property type="entry name" value="ILVD_EDD_1"/>
    <property type="match status" value="1"/>
</dbReference>
<sequence length="629" mass="65690">MATTPIDPVTPLHPVVARVTEAVVERSRAGRTAYLRRLSAAQLEKGLRPARTDLGCSNLAHAVAACGGSDRAVMSGEAGVSLGIVTAYNDMLSAHAPYETYPQAIKETARGIGAVARVAGGVPAMCDGITQGRAGMELSLYSRDVIAMSTAIALSHDVFDGALMLGVCDKIVPGLVAGALAFGHLPTAFVPAGPMASGRSNAEKAETRKRYAAGEAGRDELLGSEVASYHSPGTCTFYGTANSNQLLMDVMGLHLPGAAFVHPDEPLRAALTAEATCRVAAIAASERPYGIGQVVDEKAVVNGVVALLATGGSTNHTMHLVSMAAAAGITLTWEDFDALSAVVPLVARIYPNGTADVNHFHAAGGTPYLVATLLDTGLLHEDVRTLAGEGLASYRRRPVLDDDGALRWEEPAESTDLTVLRPASAPFEPDGGLRVLRGSLGHAVVKTSSLSPDHRVVEAPVRVFTDQVGFLQAFSRRELDRDVVVVLREQGPSANGMPELHALTPSLQVLQKRGYAVALVTDGRMSGASGSIPAAIHVTPESVHEGPIARLRDGDVVRLDSLAGTLDVLLDPAELAAREPARRPSGEEVWGTGRELFGALRTAVGPADRGAHVFPGLVPTTVPQLEEIA</sequence>
<evidence type="ECO:0000259" key="13">
    <source>
        <dbReference type="Pfam" id="PF00920"/>
    </source>
</evidence>
<dbReference type="UniPathway" id="UPA00226"/>
<dbReference type="InterPro" id="IPR004786">
    <property type="entry name" value="6-phosphgluc_deHydtase"/>
</dbReference>
<dbReference type="SUPFAM" id="SSF143975">
    <property type="entry name" value="IlvD/EDD N-terminal domain-like"/>
    <property type="match status" value="1"/>
</dbReference>
<keyword evidence="10" id="KW-0100">Branched-chain amino acid biosynthesis</keyword>
<keyword evidence="6 11" id="KW-0411">Iron-sulfur</keyword>
<dbReference type="InterPro" id="IPR037237">
    <property type="entry name" value="IlvD/EDD_N"/>
</dbReference>
<keyword evidence="16" id="KW-1185">Reference proteome</keyword>
<evidence type="ECO:0000256" key="4">
    <source>
        <dbReference type="ARBA" id="ARBA00022723"/>
    </source>
</evidence>
<evidence type="ECO:0000256" key="1">
    <source>
        <dbReference type="ARBA" id="ARBA00006486"/>
    </source>
</evidence>
<dbReference type="HAMAP" id="MF_02094">
    <property type="entry name" value="Edd"/>
    <property type="match status" value="1"/>
</dbReference>
<dbReference type="GO" id="GO:0004456">
    <property type="term" value="F:phosphogluconate dehydratase activity"/>
    <property type="evidence" value="ECO:0007669"/>
    <property type="project" value="UniProtKB-UniRule"/>
</dbReference>
<keyword evidence="2 11" id="KW-0004">4Fe-4S</keyword>
<evidence type="ECO:0000256" key="8">
    <source>
        <dbReference type="ARBA" id="ARBA00023239"/>
    </source>
</evidence>
<feature type="binding site" evidence="11">
    <location>
        <position position="235"/>
    </location>
    <ligand>
        <name>[4Fe-4S] cluster</name>
        <dbReference type="ChEBI" id="CHEBI:49883"/>
    </ligand>
</feature>
<dbReference type="PANTHER" id="PTHR43661">
    <property type="entry name" value="D-XYLONATE DEHYDRATASE"/>
    <property type="match status" value="1"/>
</dbReference>
<dbReference type="RefSeq" id="WP_141847747.1">
    <property type="nucleotide sequence ID" value="NZ_BAAAPR010000002.1"/>
</dbReference>
<evidence type="ECO:0000256" key="2">
    <source>
        <dbReference type="ARBA" id="ARBA00022485"/>
    </source>
</evidence>
<feature type="domain" description="Dihydroxy-acid/6-phosphogluconate dehydratase C-terminal" evidence="14">
    <location>
        <begin position="419"/>
        <end position="611"/>
    </location>
</feature>
<evidence type="ECO:0000256" key="3">
    <source>
        <dbReference type="ARBA" id="ARBA00022714"/>
    </source>
</evidence>
<name>A0A542DYN1_9MICO</name>
<keyword evidence="8 11" id="KW-0456">Lyase</keyword>
<protein>
    <recommendedName>
        <fullName evidence="11 12">Phosphogluconate dehydratase</fullName>
        <ecNumber evidence="11 12">4.2.1.12</ecNumber>
    </recommendedName>
</protein>
<keyword evidence="10" id="KW-0028">Amino-acid biosynthesis</keyword>
<dbReference type="AlphaFoldDB" id="A0A542DYN1"/>
<dbReference type="InterPro" id="IPR042096">
    <property type="entry name" value="Dihydro-acid_dehy_C"/>
</dbReference>
<dbReference type="OrthoDB" id="9807077at2"/>
<reference evidence="15 16" key="1">
    <citation type="submission" date="2019-06" db="EMBL/GenBank/DDBJ databases">
        <title>Sequencing the genomes of 1000 actinobacteria strains.</title>
        <authorList>
            <person name="Klenk H.-P."/>
        </authorList>
    </citation>
    <scope>NUCLEOTIDE SEQUENCE [LARGE SCALE GENOMIC DNA]</scope>
    <source>
        <strain evidence="15 16">DSM 18607</strain>
    </source>
</reference>
<keyword evidence="4 11" id="KW-0479">Metal-binding</keyword>
<comment type="caution">
    <text evidence="15">The sequence shown here is derived from an EMBL/GenBank/DDBJ whole genome shotgun (WGS) entry which is preliminary data.</text>
</comment>
<dbReference type="EC" id="4.2.1.12" evidence="11 12"/>
<dbReference type="Proteomes" id="UP000317893">
    <property type="component" value="Unassembled WGS sequence"/>
</dbReference>
<keyword evidence="9 11" id="KW-0119">Carbohydrate metabolism</keyword>
<organism evidence="15 16">
    <name type="scientific">Lapillicoccus jejuensis</name>
    <dbReference type="NCBI Taxonomy" id="402171"/>
    <lineage>
        <taxon>Bacteria</taxon>
        <taxon>Bacillati</taxon>
        <taxon>Actinomycetota</taxon>
        <taxon>Actinomycetes</taxon>
        <taxon>Micrococcales</taxon>
        <taxon>Intrasporangiaceae</taxon>
        <taxon>Lapillicoccus</taxon>
    </lineage>
</organism>
<dbReference type="InterPro" id="IPR056740">
    <property type="entry name" value="ILV_EDD_C"/>
</dbReference>
<evidence type="ECO:0000256" key="5">
    <source>
        <dbReference type="ARBA" id="ARBA00023004"/>
    </source>
</evidence>
<dbReference type="GO" id="GO:0051539">
    <property type="term" value="F:4 iron, 4 sulfur cluster binding"/>
    <property type="evidence" value="ECO:0007669"/>
    <property type="project" value="UniProtKB-UniRule"/>
</dbReference>
<dbReference type="InterPro" id="IPR000581">
    <property type="entry name" value="ILV_EDD_N"/>
</dbReference>
<evidence type="ECO:0000313" key="15">
    <source>
        <dbReference type="EMBL" id="TQJ08205.1"/>
    </source>
</evidence>
<evidence type="ECO:0000313" key="16">
    <source>
        <dbReference type="Proteomes" id="UP000317893"/>
    </source>
</evidence>
<gene>
    <name evidence="11" type="primary">edd</name>
    <name evidence="15" type="ORF">FB458_1289</name>
</gene>
<dbReference type="Gene3D" id="3.50.30.80">
    <property type="entry name" value="IlvD/EDD C-terminal domain-like"/>
    <property type="match status" value="1"/>
</dbReference>
<dbReference type="Pfam" id="PF24877">
    <property type="entry name" value="ILV_EDD_C"/>
    <property type="match status" value="1"/>
</dbReference>
<comment type="catalytic activity">
    <reaction evidence="11">
        <text>6-phospho-D-gluconate = 2-dehydro-3-deoxy-6-phospho-D-gluconate + H2O</text>
        <dbReference type="Rhea" id="RHEA:17277"/>
        <dbReference type="ChEBI" id="CHEBI:15377"/>
        <dbReference type="ChEBI" id="CHEBI:57569"/>
        <dbReference type="ChEBI" id="CHEBI:58759"/>
        <dbReference type="EC" id="4.2.1.12"/>
    </reaction>
</comment>
<evidence type="ECO:0000256" key="12">
    <source>
        <dbReference type="NCBIfam" id="TIGR01196"/>
    </source>
</evidence>
<evidence type="ECO:0000256" key="9">
    <source>
        <dbReference type="ARBA" id="ARBA00023277"/>
    </source>
</evidence>
<feature type="binding site" evidence="11">
    <location>
        <position position="168"/>
    </location>
    <ligand>
        <name>[4Fe-4S] cluster</name>
        <dbReference type="ChEBI" id="CHEBI:49883"/>
    </ligand>
</feature>
<comment type="function">
    <text evidence="11">Catalyzes the dehydration of 6-phospho-D-gluconate to 2-dehydro-3-deoxy-6-phospho-D-gluconate.</text>
</comment>
<dbReference type="InterPro" id="IPR020558">
    <property type="entry name" value="DiOHA_6PGluconate_deHydtase_CS"/>
</dbReference>
<dbReference type="GO" id="GO:0046872">
    <property type="term" value="F:metal ion binding"/>
    <property type="evidence" value="ECO:0007669"/>
    <property type="project" value="UniProtKB-KW"/>
</dbReference>
<comment type="similarity">
    <text evidence="1 11">Belongs to the IlvD/Edd family.</text>
</comment>
<dbReference type="GO" id="GO:0019521">
    <property type="term" value="P:D-gluconate metabolic process"/>
    <property type="evidence" value="ECO:0007669"/>
    <property type="project" value="UniProtKB-KW"/>
</dbReference>
<dbReference type="PANTHER" id="PTHR43661:SF1">
    <property type="entry name" value="PHOSPHOGLUCONATE DEHYDRATASE"/>
    <property type="match status" value="1"/>
</dbReference>
<dbReference type="GO" id="GO:0009255">
    <property type="term" value="P:Entner-Doudoroff pathway through 6-phosphogluconate"/>
    <property type="evidence" value="ECO:0007669"/>
    <property type="project" value="UniProtKB-UniRule"/>
</dbReference>
<dbReference type="NCBIfam" id="TIGR01196">
    <property type="entry name" value="edd"/>
    <property type="match status" value="1"/>
</dbReference>